<name>A0A834NXS6_VESPE</name>
<evidence type="ECO:0000313" key="1">
    <source>
        <dbReference type="EMBL" id="KAF7420164.1"/>
    </source>
</evidence>
<comment type="caution">
    <text evidence="1">The sequence shown here is derived from an EMBL/GenBank/DDBJ whole genome shotgun (WGS) entry which is preliminary data.</text>
</comment>
<dbReference type="Proteomes" id="UP000600918">
    <property type="component" value="Unassembled WGS sequence"/>
</dbReference>
<proteinExistence type="predicted"/>
<evidence type="ECO:0000313" key="2">
    <source>
        <dbReference type="Proteomes" id="UP000600918"/>
    </source>
</evidence>
<sequence length="154" mass="17740">MLQFHDKHLIPIGRLKKVSWKVVNRAYCTCPIASRARLRMFLDCRCSSCCRHGVGSCVKDQKSRVGVRAPAEPEFVTLVFVVFVVVLLKKEALQPLKEEFTEREEIMYNRSTYILHGSFTSRNPPNEPNELNPLKHPIGFSLVNKATYRDGNYR</sequence>
<reference evidence="1" key="1">
    <citation type="journal article" date="2020" name="G3 (Bethesda)">
        <title>High-Quality Assemblies for Three Invasive Social Wasps from the &lt;i&gt;Vespula&lt;/i&gt; Genus.</title>
        <authorList>
            <person name="Harrop T.W.R."/>
            <person name="Guhlin J."/>
            <person name="McLaughlin G.M."/>
            <person name="Permina E."/>
            <person name="Stockwell P."/>
            <person name="Gilligan J."/>
            <person name="Le Lec M.F."/>
            <person name="Gruber M.A.M."/>
            <person name="Quinn O."/>
            <person name="Lovegrove M."/>
            <person name="Duncan E.J."/>
            <person name="Remnant E.J."/>
            <person name="Van Eeckhoven J."/>
            <person name="Graham B."/>
            <person name="Knapp R.A."/>
            <person name="Langford K.W."/>
            <person name="Kronenberg Z."/>
            <person name="Press M.O."/>
            <person name="Eacker S.M."/>
            <person name="Wilson-Rankin E.E."/>
            <person name="Purcell J."/>
            <person name="Lester P.J."/>
            <person name="Dearden P.K."/>
        </authorList>
    </citation>
    <scope>NUCLEOTIDE SEQUENCE</scope>
    <source>
        <strain evidence="1">Volc-1</strain>
    </source>
</reference>
<protein>
    <submittedName>
        <fullName evidence="1">Uncharacterized protein</fullName>
    </submittedName>
</protein>
<gene>
    <name evidence="1" type="ORF">H0235_010461</name>
</gene>
<dbReference type="AlphaFoldDB" id="A0A834NXS6"/>
<accession>A0A834NXS6</accession>
<dbReference type="EMBL" id="JACSDY010000009">
    <property type="protein sequence ID" value="KAF7420164.1"/>
    <property type="molecule type" value="Genomic_DNA"/>
</dbReference>
<keyword evidence="2" id="KW-1185">Reference proteome</keyword>
<organism evidence="1 2">
    <name type="scientific">Vespula pensylvanica</name>
    <name type="common">Western yellow jacket</name>
    <name type="synonym">Wasp</name>
    <dbReference type="NCBI Taxonomy" id="30213"/>
    <lineage>
        <taxon>Eukaryota</taxon>
        <taxon>Metazoa</taxon>
        <taxon>Ecdysozoa</taxon>
        <taxon>Arthropoda</taxon>
        <taxon>Hexapoda</taxon>
        <taxon>Insecta</taxon>
        <taxon>Pterygota</taxon>
        <taxon>Neoptera</taxon>
        <taxon>Endopterygota</taxon>
        <taxon>Hymenoptera</taxon>
        <taxon>Apocrita</taxon>
        <taxon>Aculeata</taxon>
        <taxon>Vespoidea</taxon>
        <taxon>Vespidae</taxon>
        <taxon>Vespinae</taxon>
        <taxon>Vespula</taxon>
    </lineage>
</organism>